<dbReference type="Proteomes" id="UP000034810">
    <property type="component" value="Unassembled WGS sequence"/>
</dbReference>
<accession>A0A0G1CBT1</accession>
<protein>
    <submittedName>
        <fullName evidence="2">Uncharacterized protein</fullName>
    </submittedName>
</protein>
<organism evidence="2 3">
    <name type="scientific">Candidatus Wolfebacteria bacterium GW2011_GWC1_43_10</name>
    <dbReference type="NCBI Taxonomy" id="1619011"/>
    <lineage>
        <taxon>Bacteria</taxon>
        <taxon>Candidatus Wolfeibacteriota</taxon>
    </lineage>
</organism>
<gene>
    <name evidence="2" type="ORF">UV58_C0004G0052</name>
</gene>
<comment type="caution">
    <text evidence="2">The sequence shown here is derived from an EMBL/GenBank/DDBJ whole genome shotgun (WGS) entry which is preliminary data.</text>
</comment>
<name>A0A0G1CBT1_9BACT</name>
<evidence type="ECO:0000256" key="1">
    <source>
        <dbReference type="SAM" id="MobiDB-lite"/>
    </source>
</evidence>
<feature type="region of interest" description="Disordered" evidence="1">
    <location>
        <begin position="90"/>
        <end position="118"/>
    </location>
</feature>
<evidence type="ECO:0000313" key="2">
    <source>
        <dbReference type="EMBL" id="KKS82879.1"/>
    </source>
</evidence>
<dbReference type="AlphaFoldDB" id="A0A0G1CBT1"/>
<evidence type="ECO:0000313" key="3">
    <source>
        <dbReference type="Proteomes" id="UP000034810"/>
    </source>
</evidence>
<reference evidence="2 3" key="1">
    <citation type="journal article" date="2015" name="Nature">
        <title>rRNA introns, odd ribosomes, and small enigmatic genomes across a large radiation of phyla.</title>
        <authorList>
            <person name="Brown C.T."/>
            <person name="Hug L.A."/>
            <person name="Thomas B.C."/>
            <person name="Sharon I."/>
            <person name="Castelle C.J."/>
            <person name="Singh A."/>
            <person name="Wilkins M.J."/>
            <person name="Williams K.H."/>
            <person name="Banfield J.F."/>
        </authorList>
    </citation>
    <scope>NUCLEOTIDE SEQUENCE [LARGE SCALE GENOMIC DNA]</scope>
</reference>
<sequence>MFYFISELILFISLGVMIFVLARKLPVIQENSLETTPSSSKEKKSFFHFRWVEILDKKFAFFLAVVLRRFKLMVMKLDNFISRHLERIKEKSNGQENQEHVIKEIHSSSENSDQEPPE</sequence>
<feature type="compositionally biased region" description="Basic and acidic residues" evidence="1">
    <location>
        <begin position="90"/>
        <end position="107"/>
    </location>
</feature>
<proteinExistence type="predicted"/>
<dbReference type="EMBL" id="LCFA01000004">
    <property type="protein sequence ID" value="KKS82879.1"/>
    <property type="molecule type" value="Genomic_DNA"/>
</dbReference>